<dbReference type="PANTHER" id="PTHR30441:SF9">
    <property type="entry name" value="ASMA FAMILY PROTEIN YHJG"/>
    <property type="match status" value="1"/>
</dbReference>
<dbReference type="RefSeq" id="WP_012112226.1">
    <property type="nucleotide sequence ID" value="NC_009719.1"/>
</dbReference>
<dbReference type="GO" id="GO:0005886">
    <property type="term" value="C:plasma membrane"/>
    <property type="evidence" value="ECO:0007669"/>
    <property type="project" value="TreeGrafter"/>
</dbReference>
<dbReference type="InterPro" id="IPR052894">
    <property type="entry name" value="AsmA-related"/>
</dbReference>
<feature type="domain" description="AsmA" evidence="3">
    <location>
        <begin position="10"/>
        <end position="132"/>
    </location>
</feature>
<dbReference type="Pfam" id="PF05170">
    <property type="entry name" value="AsmA"/>
    <property type="match status" value="2"/>
</dbReference>
<dbReference type="STRING" id="402881.Plav_3293"/>
<keyword evidence="2" id="KW-0472">Membrane</keyword>
<evidence type="ECO:0000313" key="5">
    <source>
        <dbReference type="Proteomes" id="UP000006377"/>
    </source>
</evidence>
<dbReference type="InterPro" id="IPR007844">
    <property type="entry name" value="AsmA"/>
</dbReference>
<evidence type="ECO:0000256" key="1">
    <source>
        <dbReference type="SAM" id="MobiDB-lite"/>
    </source>
</evidence>
<dbReference type="OrthoDB" id="225437at2"/>
<dbReference type="eggNOG" id="COG2982">
    <property type="taxonomic scope" value="Bacteria"/>
</dbReference>
<keyword evidence="2" id="KW-0812">Transmembrane</keyword>
<dbReference type="KEGG" id="pla:Plav_3293"/>
<keyword evidence="2" id="KW-1133">Transmembrane helix</keyword>
<feature type="domain" description="AsmA" evidence="3">
    <location>
        <begin position="180"/>
        <end position="533"/>
    </location>
</feature>
<feature type="region of interest" description="Disordered" evidence="1">
    <location>
        <begin position="635"/>
        <end position="656"/>
    </location>
</feature>
<feature type="transmembrane region" description="Helical" evidence="2">
    <location>
        <begin position="9"/>
        <end position="31"/>
    </location>
</feature>
<reference evidence="4 5" key="1">
    <citation type="journal article" date="2011" name="Stand. Genomic Sci.">
        <title>Complete genome sequence of Parvibaculum lavamentivorans type strain (DS-1(T)).</title>
        <authorList>
            <person name="Schleheck D."/>
            <person name="Weiss M."/>
            <person name="Pitluck S."/>
            <person name="Bruce D."/>
            <person name="Land M.L."/>
            <person name="Han S."/>
            <person name="Saunders E."/>
            <person name="Tapia R."/>
            <person name="Detter C."/>
            <person name="Brettin T."/>
            <person name="Han J."/>
            <person name="Woyke T."/>
            <person name="Goodwin L."/>
            <person name="Pennacchio L."/>
            <person name="Nolan M."/>
            <person name="Cook A.M."/>
            <person name="Kjelleberg S."/>
            <person name="Thomas T."/>
        </authorList>
    </citation>
    <scope>NUCLEOTIDE SEQUENCE [LARGE SCALE GENOMIC DNA]</scope>
    <source>
        <strain evidence="5">DS-1 / DSM 13023 / NCIMB 13966</strain>
    </source>
</reference>
<sequence>MDWRAHPRLAVFAVLAVIAVVLFIFWDWNWFRPMVEARVSAAAGREVRIGHFDVDLSFTPRAVLDDVTIENPSGFGEEEPLGSIERLSVSLRAGPALRGRIVIPEIRLVKPVGNLRSNSEGVRNWDFGTSSSGEGGAMPEIGELIIEEGSVRFADPELQADFTTLIHTEEADGEAMLVATTEGTYNGAPVEARFRGGALLTLRETERPYPVHLQAKNGDTHISLEGTLVNPLEFAGAQLALELEGKSLDHLEPIILIPLVSTPPYRLEGRLDYAEGRIRFNDFSGRVGQSDLSGDFAVDPGEERPQITADLRSKRVLLADLGGFIGAAPGEVSQQPDMSEEQQAEHARSEASPRLLPDEPFEIPDIRAADFDVRYEATRIEGDNMPLDNLVTVLKIENGKVTLEPLNFGVGQGEISSNIMLDAREDPMHVTADIDFRRVDLSRVMDATGVFEGTGTIGGRAVLETRGNSIASMLGSGDGELRLFMAGGDMSALLVDLAGLDIGNSILSLLGLPDRTAIRCMVSDFKLEDGQLLTRALYVDTEKANIVGEGAIDLGEETIDYQITTEPKQPSIGAVAAPINIEGRLKDPAIGPDAEALAARAGTATILGVLLTPLAALLPTIQLGLGEDNECVESVNRMERESEALPRNGTDEPAEN</sequence>
<dbReference type="AlphaFoldDB" id="A7HYB5"/>
<accession>A7HYB5</accession>
<proteinExistence type="predicted"/>
<name>A7HYB5_PARL1</name>
<organism evidence="4 5">
    <name type="scientific">Parvibaculum lavamentivorans (strain DS-1 / DSM 13023 / NCIMB 13966)</name>
    <dbReference type="NCBI Taxonomy" id="402881"/>
    <lineage>
        <taxon>Bacteria</taxon>
        <taxon>Pseudomonadati</taxon>
        <taxon>Pseudomonadota</taxon>
        <taxon>Alphaproteobacteria</taxon>
        <taxon>Hyphomicrobiales</taxon>
        <taxon>Parvibaculaceae</taxon>
        <taxon>Parvibaculum</taxon>
    </lineage>
</organism>
<dbReference type="HOGENOM" id="CLU_017234_2_0_5"/>
<evidence type="ECO:0000256" key="2">
    <source>
        <dbReference type="SAM" id="Phobius"/>
    </source>
</evidence>
<feature type="region of interest" description="Disordered" evidence="1">
    <location>
        <begin position="328"/>
        <end position="359"/>
    </location>
</feature>
<dbReference type="EMBL" id="CP000774">
    <property type="protein sequence ID" value="ABS64898.1"/>
    <property type="molecule type" value="Genomic_DNA"/>
</dbReference>
<evidence type="ECO:0000259" key="3">
    <source>
        <dbReference type="Pfam" id="PF05170"/>
    </source>
</evidence>
<dbReference type="PANTHER" id="PTHR30441">
    <property type="entry name" value="DUF748 DOMAIN-CONTAINING PROTEIN"/>
    <property type="match status" value="1"/>
</dbReference>
<gene>
    <name evidence="4" type="ordered locus">Plav_3293</name>
</gene>
<dbReference type="Proteomes" id="UP000006377">
    <property type="component" value="Chromosome"/>
</dbReference>
<dbReference type="GO" id="GO:0090313">
    <property type="term" value="P:regulation of protein targeting to membrane"/>
    <property type="evidence" value="ECO:0007669"/>
    <property type="project" value="TreeGrafter"/>
</dbReference>
<keyword evidence="5" id="KW-1185">Reference proteome</keyword>
<evidence type="ECO:0000313" key="4">
    <source>
        <dbReference type="EMBL" id="ABS64898.1"/>
    </source>
</evidence>
<protein>
    <submittedName>
        <fullName evidence="4">AsmA family protein</fullName>
    </submittedName>
</protein>